<organism evidence="1 2">
    <name type="scientific">Rhabditophanes sp. KR3021</name>
    <dbReference type="NCBI Taxonomy" id="114890"/>
    <lineage>
        <taxon>Eukaryota</taxon>
        <taxon>Metazoa</taxon>
        <taxon>Ecdysozoa</taxon>
        <taxon>Nematoda</taxon>
        <taxon>Chromadorea</taxon>
        <taxon>Rhabditida</taxon>
        <taxon>Tylenchina</taxon>
        <taxon>Panagrolaimomorpha</taxon>
        <taxon>Strongyloidoidea</taxon>
        <taxon>Alloionematidae</taxon>
        <taxon>Rhabditophanes</taxon>
    </lineage>
</organism>
<accession>A0AC35TUQ7</accession>
<proteinExistence type="predicted"/>
<protein>
    <submittedName>
        <fullName evidence="2">GDP-fucose protein O-fucosyltransferase 2</fullName>
    </submittedName>
</protein>
<dbReference type="Proteomes" id="UP000095286">
    <property type="component" value="Unplaced"/>
</dbReference>
<evidence type="ECO:0000313" key="1">
    <source>
        <dbReference type="Proteomes" id="UP000095286"/>
    </source>
</evidence>
<dbReference type="WBParaSite" id="RSKR_0000420700.1">
    <property type="protein sequence ID" value="RSKR_0000420700.1"/>
    <property type="gene ID" value="RSKR_0000420700"/>
</dbReference>
<sequence>MKVCILLCLIIPLIVGENINNDDVTISKLDLNKFSMQEKKYIIYDVNPGEGFNLRRDVYLRVSNFVRQLRLKGFDYTLVLPPWGGLYHWKKGESQVKWRQFFDIASLNQFVPVIEFEEFMQNYGKTIDLVLYLQNYREGWGEKYEIKFDERECNENNYYYKEKGKIMGWFFGYEKKVNANKLQCLSIQGHSETLVQAILKNYNNYTAILIDRCETILHDHFSDEFYWKSRRSMRYASELVKKANSFRKETFGSDDDKDKTVLDKEWELTERKHGEAVGGEYICVHWRRGDFVRAHAKEIPSIKGTAHQIIFFASKYGIENVFISSDCTKKEFAELQTETIKFLNLSRYQDSSLSDGSVSIIDQSICSHARAFIGSYVSTFSFRIHEDREILGFEPESTFNRLCPDDKLDCEQPTKWKIQY</sequence>
<evidence type="ECO:0000313" key="2">
    <source>
        <dbReference type="WBParaSite" id="RSKR_0000420700.1"/>
    </source>
</evidence>
<name>A0AC35TUQ7_9BILA</name>
<reference evidence="2" key="1">
    <citation type="submission" date="2016-11" db="UniProtKB">
        <authorList>
            <consortium name="WormBaseParasite"/>
        </authorList>
    </citation>
    <scope>IDENTIFICATION</scope>
    <source>
        <strain evidence="2">KR3021</strain>
    </source>
</reference>